<accession>A0A7J5SCT3</accession>
<feature type="domain" description="Sporulation transcription regulator WhiA N-terminal" evidence="1">
    <location>
        <begin position="20"/>
        <end position="91"/>
    </location>
</feature>
<dbReference type="GO" id="GO:0043937">
    <property type="term" value="P:regulation of sporulation"/>
    <property type="evidence" value="ECO:0007669"/>
    <property type="project" value="InterPro"/>
</dbReference>
<dbReference type="Proteomes" id="UP000491334">
    <property type="component" value="Unassembled WGS sequence"/>
</dbReference>
<sequence>MSFTAEVKDELARVPPTCSHCEKATLAALVRIEGTLFFSGQGKYRIEIATDVPSVARLIIKLLHELYHLETNLTVRRSVLHKTPNYLIEAPSQPRLAPALVDMGVLSP</sequence>
<dbReference type="EMBL" id="WDZP01000089">
    <property type="protein sequence ID" value="KAB6914806.1"/>
    <property type="molecule type" value="Genomic_DNA"/>
</dbReference>
<proteinExistence type="predicted"/>
<keyword evidence="2" id="KW-0238">DNA-binding</keyword>
<evidence type="ECO:0000313" key="2">
    <source>
        <dbReference type="EMBL" id="KAB6914806.1"/>
    </source>
</evidence>
<protein>
    <submittedName>
        <fullName evidence="2">DNA-binding protein WhiA</fullName>
    </submittedName>
</protein>
<organism evidence="2 3">
    <name type="scientific">Bifidobacterium longum</name>
    <dbReference type="NCBI Taxonomy" id="216816"/>
    <lineage>
        <taxon>Bacteria</taxon>
        <taxon>Bacillati</taxon>
        <taxon>Actinomycetota</taxon>
        <taxon>Actinomycetes</taxon>
        <taxon>Bifidobacteriales</taxon>
        <taxon>Bifidobacteriaceae</taxon>
        <taxon>Bifidobacterium</taxon>
    </lineage>
</organism>
<feature type="non-terminal residue" evidence="2">
    <location>
        <position position="108"/>
    </location>
</feature>
<dbReference type="PANTHER" id="PTHR37307:SF1">
    <property type="entry name" value="CELL DIVISION PROTEIN WHIA-RELATED"/>
    <property type="match status" value="1"/>
</dbReference>
<dbReference type="PANTHER" id="PTHR37307">
    <property type="entry name" value="CELL DIVISION PROTEIN WHIA-RELATED"/>
    <property type="match status" value="1"/>
</dbReference>
<dbReference type="Gene3D" id="3.10.28.10">
    <property type="entry name" value="Homing endonucleases"/>
    <property type="match status" value="1"/>
</dbReference>
<dbReference type="InterPro" id="IPR003802">
    <property type="entry name" value="Sporulation_regulator_WhiA"/>
</dbReference>
<dbReference type="AlphaFoldDB" id="A0A7J5SCT3"/>
<dbReference type="NCBIfam" id="TIGR00647">
    <property type="entry name" value="DNA_bind_WhiA"/>
    <property type="match status" value="1"/>
</dbReference>
<gene>
    <name evidence="2" type="primary">whiA</name>
    <name evidence="2" type="ORF">GBK06_11420</name>
</gene>
<dbReference type="Pfam" id="PF10298">
    <property type="entry name" value="WhiA_N"/>
    <property type="match status" value="1"/>
</dbReference>
<dbReference type="InterPro" id="IPR027434">
    <property type="entry name" value="Homing_endonucl"/>
</dbReference>
<reference evidence="2 3" key="1">
    <citation type="journal article" date="2019" name="Nat. Med.">
        <title>A library of human gut bacterial isolates paired with longitudinal multiomics data enables mechanistic microbiome research.</title>
        <authorList>
            <person name="Poyet M."/>
            <person name="Groussin M."/>
            <person name="Gibbons S.M."/>
            <person name="Avila-Pacheco J."/>
            <person name="Jiang X."/>
            <person name="Kearney S.M."/>
            <person name="Perrotta A.R."/>
            <person name="Berdy B."/>
            <person name="Zhao S."/>
            <person name="Lieberman T.D."/>
            <person name="Swanson P.K."/>
            <person name="Smith M."/>
            <person name="Roesemann S."/>
            <person name="Alexander J.E."/>
            <person name="Rich S.A."/>
            <person name="Livny J."/>
            <person name="Vlamakis H."/>
            <person name="Clish C."/>
            <person name="Bullock K."/>
            <person name="Deik A."/>
            <person name="Scott J."/>
            <person name="Pierce K.A."/>
            <person name="Xavier R.J."/>
            <person name="Alm E.J."/>
        </authorList>
    </citation>
    <scope>NUCLEOTIDE SEQUENCE [LARGE SCALE GENOMIC DNA]</scope>
    <source>
        <strain evidence="2 3">BIOML-A284</strain>
    </source>
</reference>
<comment type="caution">
    <text evidence="2">The sequence shown here is derived from an EMBL/GenBank/DDBJ whole genome shotgun (WGS) entry which is preliminary data.</text>
</comment>
<evidence type="ECO:0000259" key="1">
    <source>
        <dbReference type="Pfam" id="PF10298"/>
    </source>
</evidence>
<name>A0A7J5SCT3_BIFLN</name>
<dbReference type="InterPro" id="IPR018478">
    <property type="entry name" value="Sporu_reg_WhiA_N_dom"/>
</dbReference>
<evidence type="ECO:0000313" key="3">
    <source>
        <dbReference type="Proteomes" id="UP000491334"/>
    </source>
</evidence>
<dbReference type="GO" id="GO:0003677">
    <property type="term" value="F:DNA binding"/>
    <property type="evidence" value="ECO:0007669"/>
    <property type="project" value="UniProtKB-KW"/>
</dbReference>